<dbReference type="Gene3D" id="3.40.50.720">
    <property type="entry name" value="NAD(P)-binding Rossmann-like Domain"/>
    <property type="match status" value="2"/>
</dbReference>
<name>A0A8K0IA35_COCNU</name>
<dbReference type="InterPro" id="IPR036291">
    <property type="entry name" value="NAD(P)-bd_dom_sf"/>
</dbReference>
<comment type="caution">
    <text evidence="2">The sequence shown here is derived from an EMBL/GenBank/DDBJ whole genome shotgun (WGS) entry which is preliminary data.</text>
</comment>
<gene>
    <name evidence="2" type="ORF">COCNU_05G010330</name>
</gene>
<reference evidence="2" key="2">
    <citation type="submission" date="2019-07" db="EMBL/GenBank/DDBJ databases">
        <authorList>
            <person name="Yang Y."/>
            <person name="Bocs S."/>
            <person name="Baudouin L."/>
        </authorList>
    </citation>
    <scope>NUCLEOTIDE SEQUENCE</scope>
    <source>
        <tissue evidence="2">Spear leaf of Hainan Tall coconut</tissue>
    </source>
</reference>
<reference evidence="2" key="1">
    <citation type="journal article" date="2017" name="Gigascience">
        <title>The genome draft of coconut (Cocos nucifera).</title>
        <authorList>
            <person name="Xiao Y."/>
            <person name="Xu P."/>
            <person name="Fan H."/>
            <person name="Baudouin L."/>
            <person name="Xia W."/>
            <person name="Bocs S."/>
            <person name="Xu J."/>
            <person name="Li Q."/>
            <person name="Guo A."/>
            <person name="Zhou L."/>
            <person name="Li J."/>
            <person name="Wu Y."/>
            <person name="Ma Z."/>
            <person name="Armero A."/>
            <person name="Issali A.E."/>
            <person name="Liu N."/>
            <person name="Peng M."/>
            <person name="Yang Y."/>
        </authorList>
    </citation>
    <scope>NUCLEOTIDE SEQUENCE</scope>
    <source>
        <tissue evidence="2">Spear leaf of Hainan Tall coconut</tissue>
    </source>
</reference>
<evidence type="ECO:0000313" key="2">
    <source>
        <dbReference type="EMBL" id="KAG1342804.1"/>
    </source>
</evidence>
<dbReference type="AlphaFoldDB" id="A0A8K0IA35"/>
<protein>
    <recommendedName>
        <fullName evidence="1">NmrA-like domain-containing protein</fullName>
    </recommendedName>
</protein>
<dbReference type="InterPro" id="IPR050608">
    <property type="entry name" value="NmrA-type/Isoflavone_red_sf"/>
</dbReference>
<dbReference type="Gene3D" id="3.90.25.10">
    <property type="entry name" value="UDP-galactose 4-epimerase, domain 1"/>
    <property type="match status" value="1"/>
</dbReference>
<dbReference type="Proteomes" id="UP000797356">
    <property type="component" value="Chromosome 5"/>
</dbReference>
<feature type="domain" description="NmrA-like" evidence="1">
    <location>
        <begin position="6"/>
        <end position="35"/>
    </location>
</feature>
<dbReference type="EMBL" id="CM017876">
    <property type="protein sequence ID" value="KAG1342804.1"/>
    <property type="molecule type" value="Genomic_DNA"/>
</dbReference>
<dbReference type="InterPro" id="IPR008030">
    <property type="entry name" value="NmrA-like"/>
</dbReference>
<evidence type="ECO:0000313" key="3">
    <source>
        <dbReference type="Proteomes" id="UP000797356"/>
    </source>
</evidence>
<sequence>MAGEMSKILIIGGTGYLGKFIVGASARSGHPTFALRFLPSEFGLDVDRIHAAEPASSVFALKAHIRRAIEAEGIPYTIVCCNCFAGYFLPTLAQPEPPKEKVTILGDGNPIGFRMIIGSI</sequence>
<evidence type="ECO:0000259" key="1">
    <source>
        <dbReference type="Pfam" id="PF05368"/>
    </source>
</evidence>
<organism evidence="2 3">
    <name type="scientific">Cocos nucifera</name>
    <name type="common">Coconut palm</name>
    <dbReference type="NCBI Taxonomy" id="13894"/>
    <lineage>
        <taxon>Eukaryota</taxon>
        <taxon>Viridiplantae</taxon>
        <taxon>Streptophyta</taxon>
        <taxon>Embryophyta</taxon>
        <taxon>Tracheophyta</taxon>
        <taxon>Spermatophyta</taxon>
        <taxon>Magnoliopsida</taxon>
        <taxon>Liliopsida</taxon>
        <taxon>Arecaceae</taxon>
        <taxon>Arecoideae</taxon>
        <taxon>Cocoseae</taxon>
        <taxon>Attaleinae</taxon>
        <taxon>Cocos</taxon>
    </lineage>
</organism>
<dbReference type="PANTHER" id="PTHR43349">
    <property type="entry name" value="PINORESINOL REDUCTASE-RELATED"/>
    <property type="match status" value="1"/>
</dbReference>
<dbReference type="OrthoDB" id="419598at2759"/>
<dbReference type="SUPFAM" id="SSF51735">
    <property type="entry name" value="NAD(P)-binding Rossmann-fold domains"/>
    <property type="match status" value="1"/>
</dbReference>
<proteinExistence type="predicted"/>
<dbReference type="PANTHER" id="PTHR43349:SF93">
    <property type="entry name" value="ISOFLAVONE REDUCTASE HOMOLOG P3-RELATED"/>
    <property type="match status" value="1"/>
</dbReference>
<dbReference type="Pfam" id="PF05368">
    <property type="entry name" value="NmrA"/>
    <property type="match status" value="2"/>
</dbReference>
<keyword evidence="3" id="KW-1185">Reference proteome</keyword>
<accession>A0A8K0IA35</accession>
<feature type="domain" description="NmrA-like" evidence="1">
    <location>
        <begin position="36"/>
        <end position="102"/>
    </location>
</feature>